<dbReference type="EMBL" id="MELI01000026">
    <property type="protein sequence ID" value="OFW34954.1"/>
    <property type="molecule type" value="Genomic_DNA"/>
</dbReference>
<protein>
    <submittedName>
        <fullName evidence="1">Uncharacterized protein</fullName>
    </submittedName>
</protein>
<organism evidence="1 2">
    <name type="scientific">Candidatus Aquicultor primus</name>
    <dbReference type="NCBI Taxonomy" id="1797195"/>
    <lineage>
        <taxon>Bacteria</taxon>
        <taxon>Bacillati</taxon>
        <taxon>Actinomycetota</taxon>
        <taxon>Candidatus Aquicultoria</taxon>
        <taxon>Candidatus Aquicultorales</taxon>
        <taxon>Candidatus Aquicultoraceae</taxon>
        <taxon>Candidatus Aquicultor</taxon>
    </lineage>
</organism>
<evidence type="ECO:0000313" key="2">
    <source>
        <dbReference type="Proteomes" id="UP000178086"/>
    </source>
</evidence>
<dbReference type="AlphaFoldDB" id="A0A1F2UPT1"/>
<sequence length="130" mass="15718">MFKEQKQTKSFGMARDYYRVRLLRVFEERPDDLEWREDILYRAPKAYPSKAKVTYRLQVLTTENKVIELAILESGREAKRRYKKMARDLKEMTKMRFDETYDIEEVYVIVKPELVDVMYFSGVESVAKRK</sequence>
<reference evidence="1 2" key="1">
    <citation type="journal article" date="2016" name="Nat. Commun.">
        <title>Thousands of microbial genomes shed light on interconnected biogeochemical processes in an aquifer system.</title>
        <authorList>
            <person name="Anantharaman K."/>
            <person name="Brown C.T."/>
            <person name="Hug L.A."/>
            <person name="Sharon I."/>
            <person name="Castelle C.J."/>
            <person name="Probst A.J."/>
            <person name="Thomas B.C."/>
            <person name="Singh A."/>
            <person name="Wilkins M.J."/>
            <person name="Karaoz U."/>
            <person name="Brodie E.L."/>
            <person name="Williams K.H."/>
            <person name="Hubbard S.S."/>
            <person name="Banfield J.F."/>
        </authorList>
    </citation>
    <scope>NUCLEOTIDE SEQUENCE [LARGE SCALE GENOMIC DNA]</scope>
</reference>
<proteinExistence type="predicted"/>
<accession>A0A1F2UPT1</accession>
<evidence type="ECO:0000313" key="1">
    <source>
        <dbReference type="EMBL" id="OFW34954.1"/>
    </source>
</evidence>
<gene>
    <name evidence="1" type="ORF">A2074_08680</name>
</gene>
<dbReference type="Proteomes" id="UP000178086">
    <property type="component" value="Unassembled WGS sequence"/>
</dbReference>
<name>A0A1F2UPT1_9ACTN</name>
<comment type="caution">
    <text evidence="1">The sequence shown here is derived from an EMBL/GenBank/DDBJ whole genome shotgun (WGS) entry which is preliminary data.</text>
</comment>